<sequence length="175" mass="19683">MELKFANATGALKMTQFANSTKPANQVPLHDANYSQTLKEKMHSMRLFDKTKTEINLYEEAHTMSPSGRPKAIPKETTQTIEPTLNTADRSEAIYNRINKPKEIKVPEWEAKCQPKIVKPSNANMIQKDIPVANGTIRSVTVVPVPIIPAQSPKMPRDTYFHGGDVFDDYQGTRK</sequence>
<accession>A0AA86U5P0</accession>
<evidence type="ECO:0000313" key="7">
    <source>
        <dbReference type="EMBL" id="CAL6043775.1"/>
    </source>
</evidence>
<evidence type="ECO:0000313" key="9">
    <source>
        <dbReference type="Proteomes" id="UP001642409"/>
    </source>
</evidence>
<dbReference type="AlphaFoldDB" id="A0AA86U5P0"/>
<dbReference type="Proteomes" id="UP001642409">
    <property type="component" value="Unassembled WGS sequence"/>
</dbReference>
<organism evidence="2">
    <name type="scientific">Hexamita inflata</name>
    <dbReference type="NCBI Taxonomy" id="28002"/>
    <lineage>
        <taxon>Eukaryota</taxon>
        <taxon>Metamonada</taxon>
        <taxon>Diplomonadida</taxon>
        <taxon>Hexamitidae</taxon>
        <taxon>Hexamitinae</taxon>
        <taxon>Hexamita</taxon>
    </lineage>
</organism>
<evidence type="ECO:0000313" key="3">
    <source>
        <dbReference type="EMBL" id="CAI9948602.1"/>
    </source>
</evidence>
<evidence type="ECO:0000313" key="5">
    <source>
        <dbReference type="EMBL" id="CAL5974796.1"/>
    </source>
</evidence>
<keyword evidence="9" id="KW-1185">Reference proteome</keyword>
<evidence type="ECO:0000313" key="6">
    <source>
        <dbReference type="EMBL" id="CAL6013132.1"/>
    </source>
</evidence>
<evidence type="ECO:0000313" key="4">
    <source>
        <dbReference type="EMBL" id="CAI9949236.1"/>
    </source>
</evidence>
<proteinExistence type="predicted"/>
<dbReference type="EMBL" id="CATOUU010000657">
    <property type="protein sequence ID" value="CAI9938847.1"/>
    <property type="molecule type" value="Genomic_DNA"/>
</dbReference>
<dbReference type="EMBL" id="CAXDID020000068">
    <property type="protein sequence ID" value="CAL6013132.1"/>
    <property type="molecule type" value="Genomic_DNA"/>
</dbReference>
<gene>
    <name evidence="1" type="ORF">HINF_LOCUS18398</name>
    <name evidence="6" type="ORF">HINF_LOCUS23636</name>
    <name evidence="2" type="ORF">HINF_LOCUS26492</name>
    <name evidence="5" type="ORF">HINF_LOCUS3032</name>
    <name evidence="3" type="ORF">HINF_LOCUS36247</name>
    <name evidence="4" type="ORF">HINF_LOCUS36881</name>
    <name evidence="7" type="ORF">HINF_LOCUS40237</name>
    <name evidence="8" type="ORF">HINF_LOCUS66251</name>
</gene>
<evidence type="ECO:0000313" key="2">
    <source>
        <dbReference type="EMBL" id="CAI9938847.1"/>
    </source>
</evidence>
<dbReference type="EMBL" id="CAXDID020000444">
    <property type="protein sequence ID" value="CAL6092408.1"/>
    <property type="molecule type" value="Genomic_DNA"/>
</dbReference>
<dbReference type="EMBL" id="CATOUU010000794">
    <property type="protein sequence ID" value="CAI9949236.1"/>
    <property type="molecule type" value="Genomic_DNA"/>
</dbReference>
<dbReference type="EMBL" id="CATOUU010000464">
    <property type="protein sequence ID" value="CAI9930753.1"/>
    <property type="molecule type" value="Genomic_DNA"/>
</dbReference>
<name>A0AA86U5P0_9EUKA</name>
<dbReference type="EMBL" id="CATOUU010000790">
    <property type="protein sequence ID" value="CAI9948602.1"/>
    <property type="molecule type" value="Genomic_DNA"/>
</dbReference>
<dbReference type="EMBL" id="CAXDID020000158">
    <property type="protein sequence ID" value="CAL6043775.1"/>
    <property type="molecule type" value="Genomic_DNA"/>
</dbReference>
<comment type="caution">
    <text evidence="2">The sequence shown here is derived from an EMBL/GenBank/DDBJ whole genome shotgun (WGS) entry which is preliminary data.</text>
</comment>
<reference evidence="5 9" key="2">
    <citation type="submission" date="2024-07" db="EMBL/GenBank/DDBJ databases">
        <authorList>
            <person name="Akdeniz Z."/>
        </authorList>
    </citation>
    <scope>NUCLEOTIDE SEQUENCE [LARGE SCALE GENOMIC DNA]</scope>
</reference>
<reference evidence="2" key="1">
    <citation type="submission" date="2023-06" db="EMBL/GenBank/DDBJ databases">
        <authorList>
            <person name="Kurt Z."/>
        </authorList>
    </citation>
    <scope>NUCLEOTIDE SEQUENCE</scope>
</reference>
<evidence type="ECO:0000313" key="8">
    <source>
        <dbReference type="EMBL" id="CAL6092408.1"/>
    </source>
</evidence>
<dbReference type="EMBL" id="CAXDID020000005">
    <property type="protein sequence ID" value="CAL5974796.1"/>
    <property type="molecule type" value="Genomic_DNA"/>
</dbReference>
<evidence type="ECO:0000313" key="1">
    <source>
        <dbReference type="EMBL" id="CAI9930753.1"/>
    </source>
</evidence>
<protein>
    <submittedName>
        <fullName evidence="2">Uncharacterized protein</fullName>
    </submittedName>
</protein>